<dbReference type="SMART" id="SM00448">
    <property type="entry name" value="REC"/>
    <property type="match status" value="1"/>
</dbReference>
<name>A0A7S9LSR8_9RHOB</name>
<dbReference type="InterPro" id="IPR050595">
    <property type="entry name" value="Bact_response_regulator"/>
</dbReference>
<gene>
    <name evidence="8" type="ORF">I0K15_01450</name>
</gene>
<dbReference type="SUPFAM" id="SSF52172">
    <property type="entry name" value="CheY-like"/>
    <property type="match status" value="1"/>
</dbReference>
<dbReference type="Pfam" id="PF00072">
    <property type="entry name" value="Response_reg"/>
    <property type="match status" value="1"/>
</dbReference>
<dbReference type="PROSITE" id="PS50110">
    <property type="entry name" value="RESPONSE_REGULATORY"/>
    <property type="match status" value="1"/>
</dbReference>
<organism evidence="8 9">
    <name type="scientific">Pontivivens ytuae</name>
    <dbReference type="NCBI Taxonomy" id="2789856"/>
    <lineage>
        <taxon>Bacteria</taxon>
        <taxon>Pseudomonadati</taxon>
        <taxon>Pseudomonadota</taxon>
        <taxon>Alphaproteobacteria</taxon>
        <taxon>Rhodobacterales</taxon>
        <taxon>Paracoccaceae</taxon>
        <taxon>Pontivivens</taxon>
    </lineage>
</organism>
<dbReference type="CDD" id="cd17574">
    <property type="entry name" value="REC_OmpR"/>
    <property type="match status" value="1"/>
</dbReference>
<keyword evidence="1 6" id="KW-0597">Phosphoprotein</keyword>
<evidence type="ECO:0000256" key="4">
    <source>
        <dbReference type="ARBA" id="ARBA00023125"/>
    </source>
</evidence>
<dbReference type="GO" id="GO:0003677">
    <property type="term" value="F:DNA binding"/>
    <property type="evidence" value="ECO:0007669"/>
    <property type="project" value="UniProtKB-KW"/>
</dbReference>
<dbReference type="EMBL" id="CP064942">
    <property type="protein sequence ID" value="QPH54476.1"/>
    <property type="molecule type" value="Genomic_DNA"/>
</dbReference>
<dbReference type="InterPro" id="IPR001789">
    <property type="entry name" value="Sig_transdc_resp-reg_receiver"/>
</dbReference>
<evidence type="ECO:0000256" key="3">
    <source>
        <dbReference type="ARBA" id="ARBA00023015"/>
    </source>
</evidence>
<keyword evidence="2" id="KW-0902">Two-component regulatory system</keyword>
<keyword evidence="5" id="KW-0804">Transcription</keyword>
<dbReference type="GO" id="GO:0000160">
    <property type="term" value="P:phosphorelay signal transduction system"/>
    <property type="evidence" value="ECO:0007669"/>
    <property type="project" value="UniProtKB-KW"/>
</dbReference>
<evidence type="ECO:0000256" key="1">
    <source>
        <dbReference type="ARBA" id="ARBA00022553"/>
    </source>
</evidence>
<feature type="domain" description="Response regulatory" evidence="7">
    <location>
        <begin position="4"/>
        <end position="120"/>
    </location>
</feature>
<evidence type="ECO:0000259" key="7">
    <source>
        <dbReference type="PROSITE" id="PS50110"/>
    </source>
</evidence>
<dbReference type="Proteomes" id="UP000594800">
    <property type="component" value="Chromosome"/>
</dbReference>
<reference evidence="8 9" key="1">
    <citation type="submission" date="2020-11" db="EMBL/GenBank/DDBJ databases">
        <title>Description of Pontivivens ytuae sp. nov. isolated from deep sea sediment of Mariana Trench.</title>
        <authorList>
            <person name="Wang Z."/>
            <person name="Sun Q.-L."/>
            <person name="Xu X.-D."/>
            <person name="Tang Y.-Z."/>
            <person name="Zhang J."/>
        </authorList>
    </citation>
    <scope>NUCLEOTIDE SEQUENCE [LARGE SCALE GENOMIC DNA]</scope>
    <source>
        <strain evidence="8 9">MT2928</strain>
    </source>
</reference>
<evidence type="ECO:0000313" key="8">
    <source>
        <dbReference type="EMBL" id="QPH54476.1"/>
    </source>
</evidence>
<dbReference type="AlphaFoldDB" id="A0A7S9LSR8"/>
<dbReference type="KEGG" id="poz:I0K15_01450"/>
<dbReference type="FunFam" id="3.40.50.2300:FF:000001">
    <property type="entry name" value="DNA-binding response regulator PhoB"/>
    <property type="match status" value="1"/>
</dbReference>
<dbReference type="PANTHER" id="PTHR44591">
    <property type="entry name" value="STRESS RESPONSE REGULATOR PROTEIN 1"/>
    <property type="match status" value="1"/>
</dbReference>
<keyword evidence="9" id="KW-1185">Reference proteome</keyword>
<dbReference type="RefSeq" id="WP_196103685.1">
    <property type="nucleotide sequence ID" value="NZ_CP064942.1"/>
</dbReference>
<sequence>MPKTVLIVEDEANIVESLAFLLRREGFEVTTVPDGAEALAEATRLRPDLMILDVMLPNRSGFDVLKALRADAVLARTPVMMLTAKGQARDREQALDLGADVFVTKPFSNAEIVAEARRLSGVPAP</sequence>
<evidence type="ECO:0000256" key="2">
    <source>
        <dbReference type="ARBA" id="ARBA00023012"/>
    </source>
</evidence>
<feature type="modified residue" description="4-aspartylphosphate" evidence="6">
    <location>
        <position position="53"/>
    </location>
</feature>
<protein>
    <submittedName>
        <fullName evidence="8">Response regulator</fullName>
    </submittedName>
</protein>
<keyword evidence="3" id="KW-0805">Transcription regulation</keyword>
<dbReference type="InterPro" id="IPR011006">
    <property type="entry name" value="CheY-like_superfamily"/>
</dbReference>
<accession>A0A7S9LSR8</accession>
<dbReference type="PANTHER" id="PTHR44591:SF3">
    <property type="entry name" value="RESPONSE REGULATORY DOMAIN-CONTAINING PROTEIN"/>
    <property type="match status" value="1"/>
</dbReference>
<dbReference type="Gene3D" id="3.40.50.2300">
    <property type="match status" value="1"/>
</dbReference>
<evidence type="ECO:0000256" key="5">
    <source>
        <dbReference type="ARBA" id="ARBA00023163"/>
    </source>
</evidence>
<proteinExistence type="predicted"/>
<keyword evidence="4" id="KW-0238">DNA-binding</keyword>
<evidence type="ECO:0000313" key="9">
    <source>
        <dbReference type="Proteomes" id="UP000594800"/>
    </source>
</evidence>
<evidence type="ECO:0000256" key="6">
    <source>
        <dbReference type="PROSITE-ProRule" id="PRU00169"/>
    </source>
</evidence>